<feature type="transmembrane region" description="Helical" evidence="3">
    <location>
        <begin position="328"/>
        <end position="349"/>
    </location>
</feature>
<feature type="transmembrane region" description="Helical" evidence="3">
    <location>
        <begin position="96"/>
        <end position="116"/>
    </location>
</feature>
<dbReference type="GO" id="GO:0022857">
    <property type="term" value="F:transmembrane transporter activity"/>
    <property type="evidence" value="ECO:0007669"/>
    <property type="project" value="InterPro"/>
</dbReference>
<feature type="transmembrane region" description="Helical" evidence="3">
    <location>
        <begin position="128"/>
        <end position="147"/>
    </location>
</feature>
<evidence type="ECO:0000256" key="1">
    <source>
        <dbReference type="ARBA" id="ARBA00004141"/>
    </source>
</evidence>
<feature type="transmembrane region" description="Helical" evidence="3">
    <location>
        <begin position="258"/>
        <end position="281"/>
    </location>
</feature>
<gene>
    <name evidence="4" type="ORF">FIBSPDRAFT_916822</name>
</gene>
<reference evidence="4" key="1">
    <citation type="journal article" date="2016" name="Mol. Biol. Evol.">
        <title>Comparative Genomics of Early-Diverging Mushroom-Forming Fungi Provides Insights into the Origins of Lignocellulose Decay Capabilities.</title>
        <authorList>
            <person name="Nagy L.G."/>
            <person name="Riley R."/>
            <person name="Tritt A."/>
            <person name="Adam C."/>
            <person name="Daum C."/>
            <person name="Floudas D."/>
            <person name="Sun H."/>
            <person name="Yadav J.S."/>
            <person name="Pangilinan J."/>
            <person name="Larsson K.H."/>
            <person name="Matsuura K."/>
            <person name="Barry K."/>
            <person name="Labutti K."/>
            <person name="Kuo R."/>
            <person name="Ohm R.A."/>
            <person name="Bhattacharya S.S."/>
            <person name="Shirouzu T."/>
            <person name="Yoshinaga Y."/>
            <person name="Martin F.M."/>
            <person name="Grigoriev I.V."/>
            <person name="Hibbett D.S."/>
        </authorList>
    </citation>
    <scope>NUCLEOTIDE SEQUENCE [LARGE SCALE GENOMIC DNA]</scope>
    <source>
        <strain evidence="4">CBS 109695</strain>
    </source>
</reference>
<organism evidence="4">
    <name type="scientific">Athelia psychrophila</name>
    <dbReference type="NCBI Taxonomy" id="1759441"/>
    <lineage>
        <taxon>Eukaryota</taxon>
        <taxon>Fungi</taxon>
        <taxon>Dikarya</taxon>
        <taxon>Basidiomycota</taxon>
        <taxon>Agaricomycotina</taxon>
        <taxon>Agaricomycetes</taxon>
        <taxon>Agaricomycetidae</taxon>
        <taxon>Atheliales</taxon>
        <taxon>Atheliaceae</taxon>
        <taxon>Athelia</taxon>
    </lineage>
</organism>
<dbReference type="AlphaFoldDB" id="A0A166UC94"/>
<dbReference type="InterPro" id="IPR036259">
    <property type="entry name" value="MFS_trans_sf"/>
</dbReference>
<comment type="subcellular location">
    <subcellularLocation>
        <location evidence="1">Membrane</location>
        <topology evidence="1">Multi-pass membrane protein</topology>
    </subcellularLocation>
</comment>
<dbReference type="PANTHER" id="PTHR11360">
    <property type="entry name" value="MONOCARBOXYLATE TRANSPORTER"/>
    <property type="match status" value="1"/>
</dbReference>
<sequence length="475" mass="50338">MSTSNKSSTEGLELEDRIPAASIASLRTSQNASAPELVRDESTLAPVDGGFGAWSFLAAAFVVEMIVWGFPASFGVFLAQYLKNPEYLAQPGATSLLPLIGSISTGIIYCSGLFIYPFTSRYPEWRRTLILLGGLICWASLFGASYATKVTQLLALQGVLYAIGGSLLYAPCITFISEWFVKKRGFANGVLFAGTAVGGLILPLILPRIIAVHGAAITLRYLSIAIGILLLPCYPLLKGRLPVARVRGPAARKASDRAWLTSTSFWLVIAVNTVQGFGYFVPIVWLPTFASNLDLSDSKSSLTLAALNGASVIGRLAMGYLSDTVDPWLLALSSLGSSALATFVLWGLLSNSFAGLLAFGLVYGIMAGGWSSLGTAFLRPIVKDDISLSASLFGHVLLSRGIGNIASAPISNALLRNNQSSSVPYHHTKTGFAVGEGRFENVILYVSICFATASVVAAIGWGREKSRARTASANA</sequence>
<dbReference type="EMBL" id="KV417489">
    <property type="protein sequence ID" value="KZP31550.1"/>
    <property type="molecule type" value="Genomic_DNA"/>
</dbReference>
<proteinExistence type="inferred from homology"/>
<dbReference type="OrthoDB" id="2213137at2759"/>
<accession>A0A166UC94</accession>
<protein>
    <submittedName>
        <fullName evidence="4">MFS general substrate transporter</fullName>
    </submittedName>
</protein>
<dbReference type="InterPro" id="IPR011701">
    <property type="entry name" value="MFS"/>
</dbReference>
<keyword evidence="3" id="KW-1133">Transmembrane helix</keyword>
<name>A0A166UC94_9AGAM</name>
<evidence type="ECO:0000313" key="4">
    <source>
        <dbReference type="EMBL" id="KZP31550.1"/>
    </source>
</evidence>
<dbReference type="InterPro" id="IPR050327">
    <property type="entry name" value="Proton-linked_MCT"/>
</dbReference>
<feature type="transmembrane region" description="Helical" evidence="3">
    <location>
        <begin position="190"/>
        <end position="211"/>
    </location>
</feature>
<feature type="transmembrane region" description="Helical" evidence="3">
    <location>
        <begin position="355"/>
        <end position="378"/>
    </location>
</feature>
<dbReference type="GO" id="GO:0016020">
    <property type="term" value="C:membrane"/>
    <property type="evidence" value="ECO:0007669"/>
    <property type="project" value="UniProtKB-SubCell"/>
</dbReference>
<dbReference type="Gene3D" id="1.20.1250.20">
    <property type="entry name" value="MFS general substrate transporter like domains"/>
    <property type="match status" value="2"/>
</dbReference>
<dbReference type="SUPFAM" id="SSF103473">
    <property type="entry name" value="MFS general substrate transporter"/>
    <property type="match status" value="1"/>
</dbReference>
<keyword evidence="3" id="KW-0812">Transmembrane</keyword>
<keyword evidence="3" id="KW-0472">Membrane</keyword>
<dbReference type="PANTHER" id="PTHR11360:SF287">
    <property type="entry name" value="MFS MONOCARBOXYLATE TRANSPORTER"/>
    <property type="match status" value="1"/>
</dbReference>
<feature type="transmembrane region" description="Helical" evidence="3">
    <location>
        <begin position="442"/>
        <end position="462"/>
    </location>
</feature>
<dbReference type="STRING" id="436010.A0A166UC94"/>
<feature type="transmembrane region" description="Helical" evidence="3">
    <location>
        <begin position="159"/>
        <end position="181"/>
    </location>
</feature>
<feature type="transmembrane region" description="Helical" evidence="3">
    <location>
        <begin position="51"/>
        <end position="76"/>
    </location>
</feature>
<evidence type="ECO:0000256" key="3">
    <source>
        <dbReference type="SAM" id="Phobius"/>
    </source>
</evidence>
<comment type="similarity">
    <text evidence="2">Belongs to the major facilitator superfamily. Monocarboxylate porter (TC 2.A.1.13) family.</text>
</comment>
<dbReference type="Pfam" id="PF07690">
    <property type="entry name" value="MFS_1"/>
    <property type="match status" value="1"/>
</dbReference>
<evidence type="ECO:0000256" key="2">
    <source>
        <dbReference type="ARBA" id="ARBA00006727"/>
    </source>
</evidence>
<feature type="transmembrane region" description="Helical" evidence="3">
    <location>
        <begin position="217"/>
        <end position="237"/>
    </location>
</feature>